<keyword evidence="1" id="KW-0805">Transcription regulation</keyword>
<evidence type="ECO:0000259" key="5">
    <source>
        <dbReference type="PROSITE" id="PS50977"/>
    </source>
</evidence>
<proteinExistence type="predicted"/>
<evidence type="ECO:0000313" key="7">
    <source>
        <dbReference type="Proteomes" id="UP001203284"/>
    </source>
</evidence>
<organism evidence="6 7">
    <name type="scientific">Ancylobacter crimeensis</name>
    <dbReference type="NCBI Taxonomy" id="2579147"/>
    <lineage>
        <taxon>Bacteria</taxon>
        <taxon>Pseudomonadati</taxon>
        <taxon>Pseudomonadota</taxon>
        <taxon>Alphaproteobacteria</taxon>
        <taxon>Hyphomicrobiales</taxon>
        <taxon>Xanthobacteraceae</taxon>
        <taxon>Ancylobacter</taxon>
    </lineage>
</organism>
<comment type="caution">
    <text evidence="6">The sequence shown here is derived from an EMBL/GenBank/DDBJ whole genome shotgun (WGS) entry which is preliminary data.</text>
</comment>
<dbReference type="InterPro" id="IPR036271">
    <property type="entry name" value="Tet_transcr_reg_TetR-rel_C_sf"/>
</dbReference>
<evidence type="ECO:0000313" key="6">
    <source>
        <dbReference type="EMBL" id="MCK0196011.1"/>
    </source>
</evidence>
<evidence type="ECO:0000256" key="1">
    <source>
        <dbReference type="ARBA" id="ARBA00023015"/>
    </source>
</evidence>
<dbReference type="PANTHER" id="PTHR30055:SF234">
    <property type="entry name" value="HTH-TYPE TRANSCRIPTIONAL REGULATOR BETI"/>
    <property type="match status" value="1"/>
</dbReference>
<dbReference type="Pfam" id="PF00440">
    <property type="entry name" value="TetR_N"/>
    <property type="match status" value="1"/>
</dbReference>
<evidence type="ECO:0000256" key="2">
    <source>
        <dbReference type="ARBA" id="ARBA00023125"/>
    </source>
</evidence>
<sequence length="216" mass="23047">MSPAKEARRSVADRPTTARLAGRGRDGAATRARIEAEALRLFAEKGVDRTSVRDIAQAVGVAEGALYRHFPSKEALARSLFLSRYGELAARIGEIRAAFPDLRSRLAAIVTHACRLFDEQPALFAYLLLNQHDHLGAVPEATSGNLVEALAVLLGDAVERGEIPPQNVTLASALALGCLVQPAAFVLYGRLAGPLSLHAEAIAAGIRRVLRGEEPD</sequence>
<reference evidence="6 7" key="1">
    <citation type="submission" date="2022-04" db="EMBL/GenBank/DDBJ databases">
        <authorList>
            <person name="Grouzdev D.S."/>
            <person name="Pantiukh K.S."/>
            <person name="Krutkina M.S."/>
        </authorList>
    </citation>
    <scope>NUCLEOTIDE SEQUENCE [LARGE SCALE GENOMIC DNA]</scope>
    <source>
        <strain evidence="6 7">6x-1</strain>
    </source>
</reference>
<keyword evidence="7" id="KW-1185">Reference proteome</keyword>
<dbReference type="SUPFAM" id="SSF48498">
    <property type="entry name" value="Tetracyclin repressor-like, C-terminal domain"/>
    <property type="match status" value="1"/>
</dbReference>
<dbReference type="InterPro" id="IPR023772">
    <property type="entry name" value="DNA-bd_HTH_TetR-type_CS"/>
</dbReference>
<dbReference type="Gene3D" id="1.10.357.10">
    <property type="entry name" value="Tetracycline Repressor, domain 2"/>
    <property type="match status" value="1"/>
</dbReference>
<dbReference type="RefSeq" id="WP_247026633.1">
    <property type="nucleotide sequence ID" value="NZ_JALKCH010000002.1"/>
</dbReference>
<dbReference type="InterPro" id="IPR001647">
    <property type="entry name" value="HTH_TetR"/>
</dbReference>
<evidence type="ECO:0000256" key="3">
    <source>
        <dbReference type="ARBA" id="ARBA00023163"/>
    </source>
</evidence>
<name>A0ABT0D7T2_9HYPH</name>
<dbReference type="InterPro" id="IPR009057">
    <property type="entry name" value="Homeodomain-like_sf"/>
</dbReference>
<keyword evidence="2 4" id="KW-0238">DNA-binding</keyword>
<accession>A0ABT0D7T2</accession>
<dbReference type="EMBL" id="JALKCH010000002">
    <property type="protein sequence ID" value="MCK0196011.1"/>
    <property type="molecule type" value="Genomic_DNA"/>
</dbReference>
<protein>
    <submittedName>
        <fullName evidence="6">TetR/AcrR family transcriptional regulator</fullName>
    </submittedName>
</protein>
<dbReference type="PROSITE" id="PS01081">
    <property type="entry name" value="HTH_TETR_1"/>
    <property type="match status" value="1"/>
</dbReference>
<feature type="DNA-binding region" description="H-T-H motif" evidence="4">
    <location>
        <begin position="51"/>
        <end position="70"/>
    </location>
</feature>
<keyword evidence="3" id="KW-0804">Transcription</keyword>
<gene>
    <name evidence="6" type="ORF">MWN34_03700</name>
</gene>
<dbReference type="SUPFAM" id="SSF46689">
    <property type="entry name" value="Homeodomain-like"/>
    <property type="match status" value="1"/>
</dbReference>
<dbReference type="PANTHER" id="PTHR30055">
    <property type="entry name" value="HTH-TYPE TRANSCRIPTIONAL REGULATOR RUTR"/>
    <property type="match status" value="1"/>
</dbReference>
<feature type="domain" description="HTH tetR-type" evidence="5">
    <location>
        <begin position="28"/>
        <end position="88"/>
    </location>
</feature>
<dbReference type="Proteomes" id="UP001203284">
    <property type="component" value="Unassembled WGS sequence"/>
</dbReference>
<dbReference type="PROSITE" id="PS50977">
    <property type="entry name" value="HTH_TETR_2"/>
    <property type="match status" value="1"/>
</dbReference>
<dbReference type="PRINTS" id="PR00455">
    <property type="entry name" value="HTHTETR"/>
</dbReference>
<evidence type="ECO:0000256" key="4">
    <source>
        <dbReference type="PROSITE-ProRule" id="PRU00335"/>
    </source>
</evidence>
<dbReference type="InterPro" id="IPR050109">
    <property type="entry name" value="HTH-type_TetR-like_transc_reg"/>
</dbReference>